<feature type="region of interest" description="Disordered" evidence="1">
    <location>
        <begin position="1"/>
        <end position="24"/>
    </location>
</feature>
<dbReference type="EMBL" id="AAYA01000011">
    <property type="protein sequence ID" value="EBA06998.1"/>
    <property type="molecule type" value="Genomic_DNA"/>
</dbReference>
<evidence type="ECO:0000313" key="2">
    <source>
        <dbReference type="EMBL" id="EBA06998.1"/>
    </source>
</evidence>
<accession>A3K6M1</accession>
<proteinExistence type="predicted"/>
<sequence>MDDESLKKLQAELGARPSGGTERMILQTVRPTRSRGGPSPAPEAYPDRTAYRKALIDFEDGQGAPDLDALVGKLQALGLKTSVARGVQAVVVEGAPEALSRALEAEEVEDAEFDRAVDMVRPRRPSKE</sequence>
<keyword evidence="3" id="KW-1185">Reference proteome</keyword>
<dbReference type="Proteomes" id="UP000005713">
    <property type="component" value="Unassembled WGS sequence"/>
</dbReference>
<evidence type="ECO:0000313" key="3">
    <source>
        <dbReference type="Proteomes" id="UP000005713"/>
    </source>
</evidence>
<reference evidence="2 3" key="1">
    <citation type="submission" date="2006-06" db="EMBL/GenBank/DDBJ databases">
        <authorList>
            <person name="Moran M.A."/>
            <person name="Ferriera S."/>
            <person name="Johnson J."/>
            <person name="Kravitz S."/>
            <person name="Beeson K."/>
            <person name="Sutton G."/>
            <person name="Rogers Y.-H."/>
            <person name="Friedman R."/>
            <person name="Frazier M."/>
            <person name="Venter J.C."/>
        </authorList>
    </citation>
    <scope>NUCLEOTIDE SEQUENCE [LARGE SCALE GENOMIC DNA]</scope>
    <source>
        <strain evidence="2 3">E-37</strain>
    </source>
</reference>
<dbReference type="RefSeq" id="WP_005861056.1">
    <property type="nucleotide sequence ID" value="NZ_AAYA01000011.1"/>
</dbReference>
<organism evidence="2 3">
    <name type="scientific">Sagittula stellata (strain ATCC 700073 / DSM 11524 / E-37)</name>
    <dbReference type="NCBI Taxonomy" id="388399"/>
    <lineage>
        <taxon>Bacteria</taxon>
        <taxon>Pseudomonadati</taxon>
        <taxon>Pseudomonadota</taxon>
        <taxon>Alphaproteobacteria</taxon>
        <taxon>Rhodobacterales</taxon>
        <taxon>Roseobacteraceae</taxon>
        <taxon>Sagittula</taxon>
    </lineage>
</organism>
<evidence type="ECO:0000256" key="1">
    <source>
        <dbReference type="SAM" id="MobiDB-lite"/>
    </source>
</evidence>
<protein>
    <submittedName>
        <fullName evidence="2">Uncharacterized protein</fullName>
    </submittedName>
</protein>
<name>A3K6M1_SAGS3</name>
<dbReference type="AlphaFoldDB" id="A3K6M1"/>
<dbReference type="OrthoDB" id="9834319at2"/>
<gene>
    <name evidence="2" type="ORF">SSE37_12411</name>
</gene>
<feature type="compositionally biased region" description="Basic and acidic residues" evidence="1">
    <location>
        <begin position="1"/>
        <end position="10"/>
    </location>
</feature>
<comment type="caution">
    <text evidence="2">The sequence shown here is derived from an EMBL/GenBank/DDBJ whole genome shotgun (WGS) entry which is preliminary data.</text>
</comment>